<dbReference type="EC" id="3.1.1.-" evidence="6"/>
<dbReference type="PANTHER" id="PTHR14226:SF66">
    <property type="entry name" value="TRIACYLGLYCEROL LIPASE PTL2"/>
    <property type="match status" value="1"/>
</dbReference>
<evidence type="ECO:0000256" key="4">
    <source>
        <dbReference type="ARBA" id="ARBA00023098"/>
    </source>
</evidence>
<feature type="region of interest" description="Disordered" evidence="7">
    <location>
        <begin position="1"/>
        <end position="49"/>
    </location>
</feature>
<feature type="region of interest" description="Disordered" evidence="7">
    <location>
        <begin position="681"/>
        <end position="700"/>
    </location>
</feature>
<dbReference type="GO" id="GO:0006641">
    <property type="term" value="P:triglyceride metabolic process"/>
    <property type="evidence" value="ECO:0007669"/>
    <property type="project" value="UniProtKB-ARBA"/>
</dbReference>
<dbReference type="Gene3D" id="3.40.1090.10">
    <property type="entry name" value="Cytosolic phospholipase A2 catalytic domain"/>
    <property type="match status" value="2"/>
</dbReference>
<keyword evidence="2 5" id="KW-0378">Hydrolase</keyword>
<comment type="caution">
    <text evidence="9">The sequence shown here is derived from an EMBL/GenBank/DDBJ whole genome shotgun (WGS) entry which is preliminary data.</text>
</comment>
<name>A0A9P3LUM9_9FUNG</name>
<keyword evidence="9" id="KW-0012">Acyltransferase</keyword>
<dbReference type="SUPFAM" id="SSF52151">
    <property type="entry name" value="FabD/lysophospholipase-like"/>
    <property type="match status" value="1"/>
</dbReference>
<evidence type="ECO:0000256" key="7">
    <source>
        <dbReference type="SAM" id="MobiDB-lite"/>
    </source>
</evidence>
<dbReference type="InterPro" id="IPR016035">
    <property type="entry name" value="Acyl_Trfase/lysoPLipase"/>
</dbReference>
<accession>A0A9P3LUM9</accession>
<keyword evidence="3 5" id="KW-0442">Lipid degradation</keyword>
<dbReference type="EMBL" id="BQFW01000005">
    <property type="protein sequence ID" value="GJJ71213.1"/>
    <property type="molecule type" value="Genomic_DNA"/>
</dbReference>
<evidence type="ECO:0000256" key="6">
    <source>
        <dbReference type="RuleBase" id="RU362055"/>
    </source>
</evidence>
<feature type="transmembrane region" description="Helical" evidence="6">
    <location>
        <begin position="114"/>
        <end position="139"/>
    </location>
</feature>
<keyword evidence="6" id="KW-0472">Membrane</keyword>
<organism evidence="9 10">
    <name type="scientific">Entomortierella parvispora</name>
    <dbReference type="NCBI Taxonomy" id="205924"/>
    <lineage>
        <taxon>Eukaryota</taxon>
        <taxon>Fungi</taxon>
        <taxon>Fungi incertae sedis</taxon>
        <taxon>Mucoromycota</taxon>
        <taxon>Mortierellomycotina</taxon>
        <taxon>Mortierellomycetes</taxon>
        <taxon>Mortierellales</taxon>
        <taxon>Mortierellaceae</taxon>
        <taxon>Entomortierella</taxon>
    </lineage>
</organism>
<dbReference type="Pfam" id="PF11815">
    <property type="entry name" value="DUF3336"/>
    <property type="match status" value="1"/>
</dbReference>
<dbReference type="GO" id="GO:0016020">
    <property type="term" value="C:membrane"/>
    <property type="evidence" value="ECO:0007669"/>
    <property type="project" value="UniProtKB-SubCell"/>
</dbReference>
<keyword evidence="10" id="KW-1185">Reference proteome</keyword>
<reference evidence="9" key="2">
    <citation type="journal article" date="2022" name="Microbiol. Resour. Announc.">
        <title>Whole-Genome Sequence of Entomortierella parvispora E1425, a Mucoromycotan Fungus Associated with Burkholderiaceae-Related Endosymbiotic Bacteria.</title>
        <authorList>
            <person name="Herlambang A."/>
            <person name="Guo Y."/>
            <person name="Takashima Y."/>
            <person name="Narisawa K."/>
            <person name="Ohta H."/>
            <person name="Nishizawa T."/>
        </authorList>
    </citation>
    <scope>NUCLEOTIDE SEQUENCE</scope>
    <source>
        <strain evidence="9">E1425</strain>
    </source>
</reference>
<feature type="domain" description="PNPLA" evidence="8">
    <location>
        <begin position="296"/>
        <end position="488"/>
    </location>
</feature>
<dbReference type="Pfam" id="PF01734">
    <property type="entry name" value="Patatin"/>
    <property type="match status" value="1"/>
</dbReference>
<evidence type="ECO:0000313" key="10">
    <source>
        <dbReference type="Proteomes" id="UP000827284"/>
    </source>
</evidence>
<keyword evidence="6" id="KW-0812">Transmembrane</keyword>
<dbReference type="Proteomes" id="UP000827284">
    <property type="component" value="Unassembled WGS sequence"/>
</dbReference>
<dbReference type="GO" id="GO:0004806">
    <property type="term" value="F:triacylglycerol lipase activity"/>
    <property type="evidence" value="ECO:0007669"/>
    <property type="project" value="InterPro"/>
</dbReference>
<dbReference type="GO" id="GO:0016042">
    <property type="term" value="P:lipid catabolic process"/>
    <property type="evidence" value="ECO:0007669"/>
    <property type="project" value="UniProtKB-UniRule"/>
</dbReference>
<keyword evidence="9" id="KW-0808">Transferase</keyword>
<proteinExistence type="inferred from homology"/>
<evidence type="ECO:0000256" key="1">
    <source>
        <dbReference type="ARBA" id="ARBA00006104"/>
    </source>
</evidence>
<sequence>MATSSKPKRSSAKKASAHGQHQHHHETSHSDFSSASSRAASPIHSQEQDQAHIHEFDQKFVNEDHMDAFRQALADSVLSESSAELISAVTDFVPIQQTPSKRPRHRSPKKYNGYSYTLLRVPLMTLIFSIIAIEMWMYICVRQIVNIWEYFVTWRGRRNQLRKDLRSASTYGEWKAAAQKLDTYMKKDDWKNDPDFGYYDYHLLSKVNRNLHMAREANRIEELKDHLQGVVKSNFGGVENARLYSQTYHGTKKPIEDYVIEVTASMEAVTASQSLTDEEKRSFLKSIYKNYGRTALCLSGGAGFGYYHLGVVRALLQAGVLPTVITGTSAGALLAALVCCRTDDELHEVLVPELAHKFTACADSIFTWLPRVIKQGSRFDAEDWARKAQWITKGSLTFLEAYERTGRILNISVIPYDPHSPPKLLNYLTTPDCVVWSAVIASAAIPGILNPVVLMRKRLDGSLVPFSYGGRGFKDGSLRADIPLQALHTHFNVNYTIVSQVNPHVHLFFYAARGSIGRPVSHLSGEGWRGGFLAASIEQFLKLDLSKWLKVLRDLELLPKFMNQDWSWIWLQKFDGHVTILPKSGFSDWFHLLADPDENRLNHCLTVGERQTYPKLHMIANRMKIEQTIARCRSEIKERLDQKAHGGSLRRVGSFNLLSEDSENTVNARLRAFGDAYNTREANGVMGSEPKRRTKRVASWPGLRHALGRGLVGDYSVAKNKDNIRMAHEDDDDDNNDGDDDDDEFRGRYRDEGEYEDEGMGLEDPEERSMFAS</sequence>
<dbReference type="PROSITE" id="PS51635">
    <property type="entry name" value="PNPLA"/>
    <property type="match status" value="1"/>
</dbReference>
<feature type="active site" description="Nucleophile" evidence="5">
    <location>
        <position position="329"/>
    </location>
</feature>
<comment type="subcellular location">
    <subcellularLocation>
        <location evidence="6">Membrane</location>
        <topology evidence="6">Single-pass membrane protein</topology>
    </subcellularLocation>
</comment>
<feature type="compositionally biased region" description="Acidic residues" evidence="7">
    <location>
        <begin position="729"/>
        <end position="744"/>
    </location>
</feature>
<gene>
    <name evidence="9" type="ORF">EMPS_03563</name>
</gene>
<evidence type="ECO:0000256" key="3">
    <source>
        <dbReference type="ARBA" id="ARBA00022963"/>
    </source>
</evidence>
<evidence type="ECO:0000259" key="8">
    <source>
        <dbReference type="PROSITE" id="PS51635"/>
    </source>
</evidence>
<feature type="short sequence motif" description="GXSXG" evidence="5">
    <location>
        <begin position="327"/>
        <end position="331"/>
    </location>
</feature>
<protein>
    <recommendedName>
        <fullName evidence="6">Patatin-like phospholipase domain-containing protein</fullName>
        <ecNumber evidence="6">3.1.1.-</ecNumber>
    </recommendedName>
</protein>
<dbReference type="InterPro" id="IPR002641">
    <property type="entry name" value="PNPLA_dom"/>
</dbReference>
<feature type="compositionally biased region" description="Low complexity" evidence="7">
    <location>
        <begin position="30"/>
        <end position="45"/>
    </location>
</feature>
<dbReference type="PANTHER" id="PTHR14226">
    <property type="entry name" value="NEUROPATHY TARGET ESTERASE/SWISS CHEESE D.MELANOGASTER"/>
    <property type="match status" value="1"/>
</dbReference>
<evidence type="ECO:0000256" key="5">
    <source>
        <dbReference type="PROSITE-ProRule" id="PRU01161"/>
    </source>
</evidence>
<dbReference type="InterPro" id="IPR050301">
    <property type="entry name" value="NTE"/>
</dbReference>
<feature type="compositionally biased region" description="Acidic residues" evidence="7">
    <location>
        <begin position="753"/>
        <end position="766"/>
    </location>
</feature>
<dbReference type="CDD" id="cd07232">
    <property type="entry name" value="Pat_PLPL"/>
    <property type="match status" value="1"/>
</dbReference>
<comment type="caution">
    <text evidence="5">Lacks conserved residue(s) required for the propagation of feature annotation.</text>
</comment>
<dbReference type="OrthoDB" id="15478at2759"/>
<keyword evidence="4 5" id="KW-0443">Lipid metabolism</keyword>
<feature type="compositionally biased region" description="Basic residues" evidence="7">
    <location>
        <begin position="1"/>
        <end position="26"/>
    </location>
</feature>
<dbReference type="AlphaFoldDB" id="A0A9P3LUM9"/>
<keyword evidence="6" id="KW-1133">Transmembrane helix</keyword>
<comment type="function">
    <text evidence="6">Lipid hydrolase.</text>
</comment>
<dbReference type="InterPro" id="IPR021771">
    <property type="entry name" value="Triacylglycerol_lipase_N"/>
</dbReference>
<reference evidence="9" key="1">
    <citation type="submission" date="2021-11" db="EMBL/GenBank/DDBJ databases">
        <authorList>
            <person name="Herlambang A."/>
            <person name="Guo Y."/>
            <person name="Takashima Y."/>
            <person name="Nishizawa T."/>
        </authorList>
    </citation>
    <scope>NUCLEOTIDE SEQUENCE</scope>
    <source>
        <strain evidence="9">E1425</strain>
    </source>
</reference>
<evidence type="ECO:0000313" key="9">
    <source>
        <dbReference type="EMBL" id="GJJ71213.1"/>
    </source>
</evidence>
<feature type="active site" description="Proton acceptor" evidence="5">
    <location>
        <position position="475"/>
    </location>
</feature>
<evidence type="ECO:0000256" key="2">
    <source>
        <dbReference type="ARBA" id="ARBA00022801"/>
    </source>
</evidence>
<comment type="similarity">
    <text evidence="1 6">Belongs to the PLPL family.</text>
</comment>
<dbReference type="GO" id="GO:0016746">
    <property type="term" value="F:acyltransferase activity"/>
    <property type="evidence" value="ECO:0007669"/>
    <property type="project" value="UniProtKB-KW"/>
</dbReference>
<feature type="region of interest" description="Disordered" evidence="7">
    <location>
        <begin position="725"/>
        <end position="773"/>
    </location>
</feature>